<name>A0A1T2CHV5_SOVGS</name>
<dbReference type="RefSeq" id="WP_078453390.1">
    <property type="nucleotide sequence ID" value="NZ_MPNX01000017.1"/>
</dbReference>
<dbReference type="EMBL" id="MPNX01000017">
    <property type="protein sequence ID" value="OOY34304.1"/>
    <property type="molecule type" value="Genomic_DNA"/>
</dbReference>
<dbReference type="AlphaFoldDB" id="A0A1T2CHV5"/>
<sequence>MEKPVYYFDVEIKKRELLSRLLLAAMLAERGCHTFVGPRARRKEQFKRLSLTSGVIVKKSIPAHILDQVTDLADAGFGCIAMDEEGLLVDNLERFSEVRHSPQTVNLAKKIFLWGEKQRAFMRQKYLLDESKFLTTGNARVLLWMNRYYGYFDESAERISNKYGDFILIVSNFASYTNREMYERRDYEKGLFDKKENKFAYDEKIKKLEFIYNSFVSIVKKLAADGNRIVFRPHPADNIKYVEREFKGCENVFVCATGEVTPWILASSALIHNCCTTAIEAAYMNKKVVSYCPDGVARYALDSVNNVGHIANTVDEVINFLGDEYGVADGDMTINGFLRQDLSLDEICSEFMSVQFMSDFDVNSNIVSEKFYNLTGSIRYSFRAFRESLIIDKQERIVKKTMRDKHPFTRPDEINRFLECLMDSGVVSKKITALPVKYNLFYIHSD</sequence>
<evidence type="ECO:0000313" key="1">
    <source>
        <dbReference type="EMBL" id="OOY34304.1"/>
    </source>
</evidence>
<dbReference type="NCBIfam" id="TIGR04396">
    <property type="entry name" value="surf_polysacc"/>
    <property type="match status" value="1"/>
</dbReference>
<proteinExistence type="predicted"/>
<dbReference type="InterPro" id="IPR043148">
    <property type="entry name" value="TagF_C"/>
</dbReference>
<evidence type="ECO:0000313" key="2">
    <source>
        <dbReference type="Proteomes" id="UP000190962"/>
    </source>
</evidence>
<accession>A0A1T2CHV5</accession>
<organism evidence="1 2">
    <name type="scientific">Solemya velum gill symbiont</name>
    <dbReference type="NCBI Taxonomy" id="2340"/>
    <lineage>
        <taxon>Bacteria</taxon>
        <taxon>Pseudomonadati</taxon>
        <taxon>Pseudomonadota</taxon>
        <taxon>Gammaproteobacteria</taxon>
        <taxon>sulfur-oxidizing symbionts</taxon>
    </lineage>
</organism>
<dbReference type="Proteomes" id="UP000190962">
    <property type="component" value="Unassembled WGS sequence"/>
</dbReference>
<protein>
    <submittedName>
        <fullName evidence="1">Uncharacterized protein</fullName>
    </submittedName>
</protein>
<comment type="caution">
    <text evidence="1">The sequence shown here is derived from an EMBL/GenBank/DDBJ whole genome shotgun (WGS) entry which is preliminary data.</text>
</comment>
<dbReference type="Gene3D" id="3.40.50.12580">
    <property type="match status" value="1"/>
</dbReference>
<gene>
    <name evidence="1" type="ORF">BOV88_10485</name>
</gene>
<dbReference type="InterPro" id="IPR030906">
    <property type="entry name" value="Surf_polysacc"/>
</dbReference>
<reference evidence="1 2" key="1">
    <citation type="submission" date="2016-11" db="EMBL/GenBank/DDBJ databases">
        <title>Mixed transmission modes and dynamic genome evolution in an obligate animal-bacterial symbiosis.</title>
        <authorList>
            <person name="Russell S.L."/>
            <person name="Corbett-Detig R.B."/>
            <person name="Cavanaugh C.M."/>
        </authorList>
    </citation>
    <scope>NUCLEOTIDE SEQUENCE [LARGE SCALE GENOMIC DNA]</scope>
    <source>
        <strain evidence="1">MA-KB16</strain>
    </source>
</reference>